<protein>
    <submittedName>
        <fullName evidence="1">Uncharacterized protein</fullName>
    </submittedName>
</protein>
<organism evidence="1 2">
    <name type="scientific">Solanum bulbocastanum</name>
    <name type="common">Wild potato</name>
    <dbReference type="NCBI Taxonomy" id="147425"/>
    <lineage>
        <taxon>Eukaryota</taxon>
        <taxon>Viridiplantae</taxon>
        <taxon>Streptophyta</taxon>
        <taxon>Embryophyta</taxon>
        <taxon>Tracheophyta</taxon>
        <taxon>Spermatophyta</taxon>
        <taxon>Magnoliopsida</taxon>
        <taxon>eudicotyledons</taxon>
        <taxon>Gunneridae</taxon>
        <taxon>Pentapetalae</taxon>
        <taxon>asterids</taxon>
        <taxon>lamiids</taxon>
        <taxon>Solanales</taxon>
        <taxon>Solanaceae</taxon>
        <taxon>Solanoideae</taxon>
        <taxon>Solaneae</taxon>
        <taxon>Solanum</taxon>
    </lineage>
</organism>
<reference evidence="1 2" key="1">
    <citation type="submission" date="2024-02" db="EMBL/GenBank/DDBJ databases">
        <title>de novo genome assembly of Solanum bulbocastanum strain 11H21.</title>
        <authorList>
            <person name="Hosaka A.J."/>
        </authorList>
    </citation>
    <scope>NUCLEOTIDE SEQUENCE [LARGE SCALE GENOMIC DNA]</scope>
    <source>
        <tissue evidence="1">Young leaves</tissue>
    </source>
</reference>
<name>A0AAN8Y7V8_SOLBU</name>
<comment type="caution">
    <text evidence="1">The sequence shown here is derived from an EMBL/GenBank/DDBJ whole genome shotgun (WGS) entry which is preliminary data.</text>
</comment>
<accession>A0AAN8Y7V8</accession>
<proteinExistence type="predicted"/>
<evidence type="ECO:0000313" key="2">
    <source>
        <dbReference type="Proteomes" id="UP001371456"/>
    </source>
</evidence>
<dbReference type="EMBL" id="JBANQN010000009">
    <property type="protein sequence ID" value="KAK6780028.1"/>
    <property type="molecule type" value="Genomic_DNA"/>
</dbReference>
<evidence type="ECO:0000313" key="1">
    <source>
        <dbReference type="EMBL" id="KAK6780028.1"/>
    </source>
</evidence>
<gene>
    <name evidence="1" type="ORF">RDI58_022212</name>
</gene>
<sequence>MSSITNSGEHRSVVFYSKESGEFMNTRPSVHMEVYNQ</sequence>
<dbReference type="Proteomes" id="UP001371456">
    <property type="component" value="Unassembled WGS sequence"/>
</dbReference>
<dbReference type="AlphaFoldDB" id="A0AAN8Y7V8"/>
<keyword evidence="2" id="KW-1185">Reference proteome</keyword>